<keyword evidence="3" id="KW-1185">Reference proteome</keyword>
<reference evidence="2 3" key="1">
    <citation type="submission" date="2016-10" db="EMBL/GenBank/DDBJ databases">
        <title>Draft genome sequence of Coniochaeta ligniaria NRRL30616, a lignocellulolytic fungus for bioabatement of inhibitors in plant biomass hydrolysates.</title>
        <authorList>
            <consortium name="DOE Joint Genome Institute"/>
            <person name="Jimenez D.J."/>
            <person name="Hector R.E."/>
            <person name="Riley R."/>
            <person name="Sun H."/>
            <person name="Grigoriev I.V."/>
            <person name="Van Elsas J.D."/>
            <person name="Nichols N.N."/>
        </authorList>
    </citation>
    <scope>NUCLEOTIDE SEQUENCE [LARGE SCALE GENOMIC DNA]</scope>
    <source>
        <strain evidence="2 3">NRRL 30616</strain>
    </source>
</reference>
<keyword evidence="1" id="KW-1133">Transmembrane helix</keyword>
<evidence type="ECO:0000313" key="3">
    <source>
        <dbReference type="Proteomes" id="UP000182658"/>
    </source>
</evidence>
<keyword evidence="1" id="KW-0812">Transmembrane</keyword>
<dbReference type="AlphaFoldDB" id="A0A1J7J3L8"/>
<gene>
    <name evidence="2" type="ORF">CONLIGDRAFT_675644</name>
</gene>
<sequence>MARRRGSNLNEDCHWEPYVAANAAFNMHIDLDVHQEIKQLGKPAWAMRQCARRVKSRDESFAVAGIDFKCQYSRCITTGTVTMILGLLAFVLSLDHLSPLASRRGER</sequence>
<name>A0A1J7J3L8_9PEZI</name>
<protein>
    <submittedName>
        <fullName evidence="2">Uncharacterized protein</fullName>
    </submittedName>
</protein>
<organism evidence="2 3">
    <name type="scientific">Coniochaeta ligniaria NRRL 30616</name>
    <dbReference type="NCBI Taxonomy" id="1408157"/>
    <lineage>
        <taxon>Eukaryota</taxon>
        <taxon>Fungi</taxon>
        <taxon>Dikarya</taxon>
        <taxon>Ascomycota</taxon>
        <taxon>Pezizomycotina</taxon>
        <taxon>Sordariomycetes</taxon>
        <taxon>Sordariomycetidae</taxon>
        <taxon>Coniochaetales</taxon>
        <taxon>Coniochaetaceae</taxon>
        <taxon>Coniochaeta</taxon>
    </lineage>
</organism>
<feature type="transmembrane region" description="Helical" evidence="1">
    <location>
        <begin position="75"/>
        <end position="94"/>
    </location>
</feature>
<dbReference type="Proteomes" id="UP000182658">
    <property type="component" value="Unassembled WGS sequence"/>
</dbReference>
<accession>A0A1J7J3L8</accession>
<proteinExistence type="predicted"/>
<evidence type="ECO:0000256" key="1">
    <source>
        <dbReference type="SAM" id="Phobius"/>
    </source>
</evidence>
<keyword evidence="1" id="KW-0472">Membrane</keyword>
<dbReference type="EMBL" id="KV875093">
    <property type="protein sequence ID" value="OIW34679.1"/>
    <property type="molecule type" value="Genomic_DNA"/>
</dbReference>
<dbReference type="InParanoid" id="A0A1J7J3L8"/>
<evidence type="ECO:0000313" key="2">
    <source>
        <dbReference type="EMBL" id="OIW34679.1"/>
    </source>
</evidence>